<evidence type="ECO:0000313" key="4">
    <source>
        <dbReference type="EMBL" id="MEE4546947.1"/>
    </source>
</evidence>
<evidence type="ECO:0000259" key="3">
    <source>
        <dbReference type="PROSITE" id="PS51186"/>
    </source>
</evidence>
<gene>
    <name evidence="4" type="ORF">V2S66_33910</name>
</gene>
<dbReference type="InterPro" id="IPR000182">
    <property type="entry name" value="GNAT_dom"/>
</dbReference>
<keyword evidence="1 4" id="KW-0808">Transferase</keyword>
<dbReference type="EMBL" id="JAZEWV010000060">
    <property type="protein sequence ID" value="MEE4546947.1"/>
    <property type="molecule type" value="Genomic_DNA"/>
</dbReference>
<dbReference type="PANTHER" id="PTHR43420">
    <property type="entry name" value="ACETYLTRANSFERASE"/>
    <property type="match status" value="1"/>
</dbReference>
<dbReference type="SUPFAM" id="SSF55729">
    <property type="entry name" value="Acyl-CoA N-acyltransferases (Nat)"/>
    <property type="match status" value="1"/>
</dbReference>
<proteinExistence type="predicted"/>
<dbReference type="InterPro" id="IPR050680">
    <property type="entry name" value="YpeA/RimI_acetyltransf"/>
</dbReference>
<dbReference type="InterPro" id="IPR016181">
    <property type="entry name" value="Acyl_CoA_acyltransferase"/>
</dbReference>
<dbReference type="RefSeq" id="WP_330800879.1">
    <property type="nucleotide sequence ID" value="NZ_JAZEWV010000060.1"/>
</dbReference>
<dbReference type="GO" id="GO:0016746">
    <property type="term" value="F:acyltransferase activity"/>
    <property type="evidence" value="ECO:0007669"/>
    <property type="project" value="UniProtKB-KW"/>
</dbReference>
<dbReference type="Pfam" id="PF08445">
    <property type="entry name" value="FR47"/>
    <property type="match status" value="1"/>
</dbReference>
<evidence type="ECO:0000256" key="1">
    <source>
        <dbReference type="ARBA" id="ARBA00022679"/>
    </source>
</evidence>
<accession>A0ABU7PM91</accession>
<dbReference type="Gene3D" id="3.40.630.30">
    <property type="match status" value="1"/>
</dbReference>
<protein>
    <submittedName>
        <fullName evidence="4">GNAT family N-acetyltransferase</fullName>
        <ecNumber evidence="4">2.3.1.-</ecNumber>
    </submittedName>
</protein>
<feature type="domain" description="N-acetyltransferase" evidence="3">
    <location>
        <begin position="113"/>
        <end position="242"/>
    </location>
</feature>
<dbReference type="PROSITE" id="PS51186">
    <property type="entry name" value="GNAT"/>
    <property type="match status" value="1"/>
</dbReference>
<name>A0ABU7PM91_9ACTN</name>
<keyword evidence="5" id="KW-1185">Reference proteome</keyword>
<comment type="caution">
    <text evidence="4">The sequence shown here is derived from an EMBL/GenBank/DDBJ whole genome shotgun (WGS) entry which is preliminary data.</text>
</comment>
<reference evidence="4 5" key="1">
    <citation type="submission" date="2023-12" db="EMBL/GenBank/DDBJ databases">
        <title>Streptomyces sp. V4-01.</title>
        <authorList>
            <person name="Somphong A."/>
            <person name="Phongsopitanun W."/>
        </authorList>
    </citation>
    <scope>NUCLEOTIDE SEQUENCE [LARGE SCALE GENOMIC DNA]</scope>
    <source>
        <strain evidence="4 5">V4-01</strain>
    </source>
</reference>
<evidence type="ECO:0000313" key="5">
    <source>
        <dbReference type="Proteomes" id="UP001344658"/>
    </source>
</evidence>
<evidence type="ECO:0000256" key="2">
    <source>
        <dbReference type="ARBA" id="ARBA00023315"/>
    </source>
</evidence>
<dbReference type="PANTHER" id="PTHR43420:SF3">
    <property type="entry name" value="N-ACETYLTRANSFERASE DOMAIN-CONTAINING PROTEIN"/>
    <property type="match status" value="1"/>
</dbReference>
<keyword evidence="2 4" id="KW-0012">Acyltransferase</keyword>
<dbReference type="CDD" id="cd04301">
    <property type="entry name" value="NAT_SF"/>
    <property type="match status" value="1"/>
</dbReference>
<dbReference type="EC" id="2.3.1.-" evidence="4"/>
<dbReference type="InterPro" id="IPR013653">
    <property type="entry name" value="GCN5-like_dom"/>
</dbReference>
<sequence length="248" mass="26869">MSTSLQPHEPHRPLPLPHEHVLDNAAWESLAGPHRHLAQTVGTAARYQEDVSPFVALADADDPRSWTDLATLVGPGNSFALAGVPSLPESWATGQSGQGVQLVGTSLRAERDPQAVPLGPADVPEMLDLVARTEPGPFRPRTVEMGAYYGVRHEGRLVAMAGERLRPPGWTEISAVCTDQEHRGRGLATRLVRHVAAGIADRGETPFLHAAAANTNAVRLYESLGFTLRRTILFHFLRVPDDTPESAR</sequence>
<organism evidence="4 5">
    <name type="scientific">Actinacidiphila polyblastidii</name>
    <dbReference type="NCBI Taxonomy" id="3110430"/>
    <lineage>
        <taxon>Bacteria</taxon>
        <taxon>Bacillati</taxon>
        <taxon>Actinomycetota</taxon>
        <taxon>Actinomycetes</taxon>
        <taxon>Kitasatosporales</taxon>
        <taxon>Streptomycetaceae</taxon>
        <taxon>Actinacidiphila</taxon>
    </lineage>
</organism>
<dbReference type="Proteomes" id="UP001344658">
    <property type="component" value="Unassembled WGS sequence"/>
</dbReference>